<feature type="transmembrane region" description="Helical" evidence="1">
    <location>
        <begin position="12"/>
        <end position="32"/>
    </location>
</feature>
<organism evidence="2 3">
    <name type="scientific">Deinococcus rubellus</name>
    <dbReference type="NCBI Taxonomy" id="1889240"/>
    <lineage>
        <taxon>Bacteria</taxon>
        <taxon>Thermotogati</taxon>
        <taxon>Deinococcota</taxon>
        <taxon>Deinococci</taxon>
        <taxon>Deinococcales</taxon>
        <taxon>Deinococcaceae</taxon>
        <taxon>Deinococcus</taxon>
    </lineage>
</organism>
<sequence>MSFALSSVRVSVWTVLLGALVVLAGLGLLFAWRTPVDQAQIRASAVIERCTVAFSANHFAAAVRELGGPVTQGSFKVLPETVQAAGGGRWTARIESNLFVGDQEHYPVFLCTVGPQGVALRTESR</sequence>
<gene>
    <name evidence="2" type="ORF">N0D28_14245</name>
</gene>
<keyword evidence="1" id="KW-1133">Transmembrane helix</keyword>
<reference evidence="2" key="1">
    <citation type="submission" date="2022-09" db="EMBL/GenBank/DDBJ databases">
        <title>genome sequence of Deinococcus rubellus.</title>
        <authorList>
            <person name="Srinivasan S."/>
        </authorList>
    </citation>
    <scope>NUCLEOTIDE SEQUENCE</scope>
    <source>
        <strain evidence="2">Ant6</strain>
    </source>
</reference>
<evidence type="ECO:0000256" key="1">
    <source>
        <dbReference type="SAM" id="Phobius"/>
    </source>
</evidence>
<keyword evidence="1" id="KW-0812">Transmembrane</keyword>
<evidence type="ECO:0000313" key="2">
    <source>
        <dbReference type="EMBL" id="UWX63867.1"/>
    </source>
</evidence>
<evidence type="ECO:0000313" key="3">
    <source>
        <dbReference type="Proteomes" id="UP001060261"/>
    </source>
</evidence>
<keyword evidence="1" id="KW-0472">Membrane</keyword>
<name>A0ABY5YID3_9DEIO</name>
<protein>
    <submittedName>
        <fullName evidence="2">Uncharacterized protein</fullName>
    </submittedName>
</protein>
<dbReference type="EMBL" id="CP104213">
    <property type="protein sequence ID" value="UWX63867.1"/>
    <property type="molecule type" value="Genomic_DNA"/>
</dbReference>
<proteinExistence type="predicted"/>
<keyword evidence="3" id="KW-1185">Reference proteome</keyword>
<accession>A0ABY5YID3</accession>
<dbReference type="RefSeq" id="WP_260560146.1">
    <property type="nucleotide sequence ID" value="NZ_BAABEC010000190.1"/>
</dbReference>
<dbReference type="Proteomes" id="UP001060261">
    <property type="component" value="Chromosome"/>
</dbReference>